<dbReference type="InterPro" id="IPR050138">
    <property type="entry name" value="DHOase/Allantoinase_Hydrolase"/>
</dbReference>
<dbReference type="Gene3D" id="3.20.20.140">
    <property type="entry name" value="Metal-dependent hydrolases"/>
    <property type="match status" value="1"/>
</dbReference>
<dbReference type="InterPro" id="IPR004722">
    <property type="entry name" value="DHOase"/>
</dbReference>
<organism evidence="6 7">
    <name type="scientific">Geodia barretti</name>
    <name type="common">Barrett's horny sponge</name>
    <dbReference type="NCBI Taxonomy" id="519541"/>
    <lineage>
        <taxon>Eukaryota</taxon>
        <taxon>Metazoa</taxon>
        <taxon>Porifera</taxon>
        <taxon>Demospongiae</taxon>
        <taxon>Heteroscleromorpha</taxon>
        <taxon>Tetractinellida</taxon>
        <taxon>Astrophorina</taxon>
        <taxon>Geodiidae</taxon>
        <taxon>Geodia</taxon>
    </lineage>
</organism>
<dbReference type="GO" id="GO:0006145">
    <property type="term" value="P:purine nucleobase catabolic process"/>
    <property type="evidence" value="ECO:0007669"/>
    <property type="project" value="TreeGrafter"/>
</dbReference>
<name>A0AA35WJ43_GEOBA</name>
<proteinExistence type="inferred from homology"/>
<comment type="caution">
    <text evidence="6">The sequence shown here is derived from an EMBL/GenBank/DDBJ whole genome shotgun (WGS) entry which is preliminary data.</text>
</comment>
<evidence type="ECO:0000259" key="5">
    <source>
        <dbReference type="Pfam" id="PF01979"/>
    </source>
</evidence>
<feature type="domain" description="Amidohydrolase-related" evidence="5">
    <location>
        <begin position="56"/>
        <end position="424"/>
    </location>
</feature>
<dbReference type="PANTHER" id="PTHR43668:SF2">
    <property type="entry name" value="ALLANTOINASE"/>
    <property type="match status" value="1"/>
</dbReference>
<dbReference type="AlphaFoldDB" id="A0AA35WJ43"/>
<keyword evidence="3" id="KW-0378">Hydrolase</keyword>
<evidence type="ECO:0000313" key="6">
    <source>
        <dbReference type="EMBL" id="CAI8022299.1"/>
    </source>
</evidence>
<dbReference type="EMBL" id="CASHTH010001945">
    <property type="protein sequence ID" value="CAI8022299.1"/>
    <property type="molecule type" value="Genomic_DNA"/>
</dbReference>
<evidence type="ECO:0000256" key="1">
    <source>
        <dbReference type="ARBA" id="ARBA00001947"/>
    </source>
</evidence>
<dbReference type="GO" id="GO:0006221">
    <property type="term" value="P:pyrimidine nucleotide biosynthetic process"/>
    <property type="evidence" value="ECO:0007669"/>
    <property type="project" value="UniProtKB-KW"/>
</dbReference>
<dbReference type="GO" id="GO:0005737">
    <property type="term" value="C:cytoplasm"/>
    <property type="evidence" value="ECO:0007669"/>
    <property type="project" value="TreeGrafter"/>
</dbReference>
<evidence type="ECO:0000256" key="4">
    <source>
        <dbReference type="ARBA" id="ARBA00022975"/>
    </source>
</evidence>
<dbReference type="PANTHER" id="PTHR43668">
    <property type="entry name" value="ALLANTOINASE"/>
    <property type="match status" value="1"/>
</dbReference>
<dbReference type="SUPFAM" id="SSF51338">
    <property type="entry name" value="Composite domain of metallo-dependent hydrolases"/>
    <property type="match status" value="1"/>
</dbReference>
<evidence type="ECO:0000256" key="3">
    <source>
        <dbReference type="ARBA" id="ARBA00022801"/>
    </source>
</evidence>
<dbReference type="Proteomes" id="UP001174909">
    <property type="component" value="Unassembled WGS sequence"/>
</dbReference>
<gene>
    <name evidence="6" type="ORF">GBAR_LOCUS13116</name>
</gene>
<dbReference type="InterPro" id="IPR011059">
    <property type="entry name" value="Metal-dep_hydrolase_composite"/>
</dbReference>
<dbReference type="GO" id="GO:0046872">
    <property type="term" value="F:metal ion binding"/>
    <property type="evidence" value="ECO:0007669"/>
    <property type="project" value="UniProtKB-KW"/>
</dbReference>
<evidence type="ECO:0000256" key="2">
    <source>
        <dbReference type="ARBA" id="ARBA00022723"/>
    </source>
</evidence>
<accession>A0AA35WJ43</accession>
<dbReference type="CDD" id="cd01317">
    <property type="entry name" value="DHOase_IIa"/>
    <property type="match status" value="1"/>
</dbReference>
<keyword evidence="7" id="KW-1185">Reference proteome</keyword>
<dbReference type="GO" id="GO:0004151">
    <property type="term" value="F:dihydroorotase activity"/>
    <property type="evidence" value="ECO:0007669"/>
    <property type="project" value="InterPro"/>
</dbReference>
<sequence>MAERPVILRGARVVDPVAGLDAVRDLRLVEGRIAAVGEGIREPGDRVVDVAGLVAAPGFCDMHVHFREPGLEYKETVASGAAAAVAGGFTAVACMANTDPVNDSPSVTAHIRQLAKQAGLARVHPIAATTQGMKGERISEFGALKEAGAVAVSDDGLPVGDPAVMRRALEYSRLHDLPVIEHCETLELTGEGAMREGAYAAQIGLPGIPAASEFIAVERNIALAEITGARLHIAHLSTARSAAAVRRAKAAGIRVTAEVTPHHLILTDEAVGDYDTAAKMKPPLAAEADREALLTAIADGTADAIATDHAPHHEDEKKLCFQSAPFGIVGLETAVPLVLERLVASGIIPLAQAVRLLSTGPRRILGLPGGDLRPGSPADITLLDLEATSTINPASFRSRGRSTPFAGLSLRGQVVATWVGGREVYSQSANR</sequence>
<dbReference type="Gene3D" id="2.30.40.10">
    <property type="entry name" value="Urease, subunit C, domain 1"/>
    <property type="match status" value="1"/>
</dbReference>
<evidence type="ECO:0000313" key="7">
    <source>
        <dbReference type="Proteomes" id="UP001174909"/>
    </source>
</evidence>
<dbReference type="InterPro" id="IPR006680">
    <property type="entry name" value="Amidohydro-rel"/>
</dbReference>
<dbReference type="SUPFAM" id="SSF51556">
    <property type="entry name" value="Metallo-dependent hydrolases"/>
    <property type="match status" value="1"/>
</dbReference>
<dbReference type="PROSITE" id="PS00483">
    <property type="entry name" value="DIHYDROOROTASE_2"/>
    <property type="match status" value="1"/>
</dbReference>
<comment type="cofactor">
    <cofactor evidence="1">
        <name>Zn(2+)</name>
        <dbReference type="ChEBI" id="CHEBI:29105"/>
    </cofactor>
</comment>
<dbReference type="InterPro" id="IPR032466">
    <property type="entry name" value="Metal_Hydrolase"/>
</dbReference>
<reference evidence="6" key="1">
    <citation type="submission" date="2023-03" db="EMBL/GenBank/DDBJ databases">
        <authorList>
            <person name="Steffen K."/>
            <person name="Cardenas P."/>
        </authorList>
    </citation>
    <scope>NUCLEOTIDE SEQUENCE</scope>
</reference>
<keyword evidence="2" id="KW-0479">Metal-binding</keyword>
<protein>
    <submittedName>
        <fullName evidence="6">Dihydroorotase</fullName>
    </submittedName>
</protein>
<dbReference type="HAMAP" id="MF_00220_B">
    <property type="entry name" value="PyrC_classI_B"/>
    <property type="match status" value="1"/>
</dbReference>
<dbReference type="InterPro" id="IPR002195">
    <property type="entry name" value="Dihydroorotase_CS"/>
</dbReference>
<keyword evidence="4" id="KW-0665">Pyrimidine biosynthesis</keyword>
<dbReference type="GO" id="GO:0004038">
    <property type="term" value="F:allantoinase activity"/>
    <property type="evidence" value="ECO:0007669"/>
    <property type="project" value="TreeGrafter"/>
</dbReference>
<dbReference type="PROSITE" id="PS00482">
    <property type="entry name" value="DIHYDROOROTASE_1"/>
    <property type="match status" value="1"/>
</dbReference>
<dbReference type="NCBIfam" id="TIGR00857">
    <property type="entry name" value="pyrC_multi"/>
    <property type="match status" value="1"/>
</dbReference>
<dbReference type="Pfam" id="PF01979">
    <property type="entry name" value="Amidohydro_1"/>
    <property type="match status" value="1"/>
</dbReference>